<dbReference type="SUPFAM" id="SSF53795">
    <property type="entry name" value="PEP carboxykinase-like"/>
    <property type="match status" value="1"/>
</dbReference>
<dbReference type="EMBL" id="JAVDUI010000001">
    <property type="protein sequence ID" value="MDR6891582.1"/>
    <property type="molecule type" value="Genomic_DNA"/>
</dbReference>
<keyword evidence="2" id="KW-1185">Reference proteome</keyword>
<dbReference type="InterPro" id="IPR041881">
    <property type="entry name" value="PqqD_sf"/>
</dbReference>
<dbReference type="RefSeq" id="WP_309849530.1">
    <property type="nucleotide sequence ID" value="NZ_BAAAIU010000022.1"/>
</dbReference>
<dbReference type="AlphaFoldDB" id="A0AAE3YG26"/>
<dbReference type="Proteomes" id="UP001247307">
    <property type="component" value="Unassembled WGS sequence"/>
</dbReference>
<comment type="caution">
    <text evidence="1">The sequence shown here is derived from an EMBL/GenBank/DDBJ whole genome shotgun (WGS) entry which is preliminary data.</text>
</comment>
<reference evidence="1" key="1">
    <citation type="submission" date="2023-07" db="EMBL/GenBank/DDBJ databases">
        <title>Sequencing the genomes of 1000 actinobacteria strains.</title>
        <authorList>
            <person name="Klenk H.-P."/>
        </authorList>
    </citation>
    <scope>NUCLEOTIDE SEQUENCE</scope>
    <source>
        <strain evidence="1">DSM 13988</strain>
    </source>
</reference>
<sequence length="393" mass="41621">MTETMTVDVFGVTVVVEFASTVPAEDIASIRRAWSRCLAEEAANPVSPAQGSTPSTSPFAAMVRTLDADSEPRAVGAETLAAFGERLTSTITLAAIDTKVGTSLMFHAAGLADPGTRRAIALVAPSGTGKTTAARALGHDLAYLTDETVLLSDGLVVPYPKPLSVIDEAGAPKVQVSPDEAGLQATIPDATLCVIGLLERVTDPSTIQDPSGVDVTRVGTADAIHALVPQLSGFPALPRPFTQLIDTLKSVGGAVRLRYAESDALRPVVRELLNARPARYSISHIDEVPTHVEQDNRADGAPTLYRRLPARDAIVVDDRLLILLSDTLVEASDLGRTIWESCVGWKTLDEICRDVQDIHGEHPDAESIVLQGLEDLAGRHLVEISSPDTAPTP</sequence>
<protein>
    <submittedName>
        <fullName evidence="1">Uncharacterized protein</fullName>
    </submittedName>
</protein>
<evidence type="ECO:0000313" key="2">
    <source>
        <dbReference type="Proteomes" id="UP001247307"/>
    </source>
</evidence>
<evidence type="ECO:0000313" key="1">
    <source>
        <dbReference type="EMBL" id="MDR6891582.1"/>
    </source>
</evidence>
<dbReference type="Gene3D" id="1.10.10.1150">
    <property type="entry name" value="Coenzyme PQQ synthesis protein D (PqqD)"/>
    <property type="match status" value="1"/>
</dbReference>
<gene>
    <name evidence="1" type="ORF">J2S35_000522</name>
</gene>
<name>A0AAE3YG26_9MICC</name>
<organism evidence="1 2">
    <name type="scientific">Falsarthrobacter nasiphocae</name>
    <dbReference type="NCBI Taxonomy" id="189863"/>
    <lineage>
        <taxon>Bacteria</taxon>
        <taxon>Bacillati</taxon>
        <taxon>Actinomycetota</taxon>
        <taxon>Actinomycetes</taxon>
        <taxon>Micrococcales</taxon>
        <taxon>Micrococcaceae</taxon>
        <taxon>Falsarthrobacter</taxon>
    </lineage>
</organism>
<proteinExistence type="predicted"/>
<accession>A0AAE3YG26</accession>